<dbReference type="PATRIC" id="fig|1423738.3.peg.23"/>
<dbReference type="PANTHER" id="PTHR33498:SF1">
    <property type="entry name" value="TRANSPOSASE FOR INSERTION SEQUENCE ELEMENT IS1557"/>
    <property type="match status" value="1"/>
</dbReference>
<dbReference type="Proteomes" id="UP000051813">
    <property type="component" value="Unassembled WGS sequence"/>
</dbReference>
<organism evidence="3 4">
    <name type="scientific">Lapidilactobacillus dextrinicus DSM 20335</name>
    <dbReference type="NCBI Taxonomy" id="1423738"/>
    <lineage>
        <taxon>Bacteria</taxon>
        <taxon>Bacillati</taxon>
        <taxon>Bacillota</taxon>
        <taxon>Bacilli</taxon>
        <taxon>Lactobacillales</taxon>
        <taxon>Lactobacillaceae</taxon>
        <taxon>Lapidilactobacillus</taxon>
    </lineage>
</organism>
<evidence type="ECO:0000313" key="3">
    <source>
        <dbReference type="EMBL" id="KRM78870.1"/>
    </source>
</evidence>
<evidence type="ECO:0000259" key="1">
    <source>
        <dbReference type="Pfam" id="PF01610"/>
    </source>
</evidence>
<dbReference type="InterPro" id="IPR002560">
    <property type="entry name" value="Transposase_DDE"/>
</dbReference>
<accession>A0A0R2BSF8</accession>
<dbReference type="STRING" id="1423738.FC84_GL000023"/>
<name>A0A0R2BSF8_9LACO</name>
<proteinExistence type="predicted"/>
<reference evidence="3 4" key="1">
    <citation type="journal article" date="2015" name="Genome Announc.">
        <title>Expanding the biotechnology potential of lactobacilli through comparative genomics of 213 strains and associated genera.</title>
        <authorList>
            <person name="Sun Z."/>
            <person name="Harris H.M."/>
            <person name="McCann A."/>
            <person name="Guo C."/>
            <person name="Argimon S."/>
            <person name="Zhang W."/>
            <person name="Yang X."/>
            <person name="Jeffery I.B."/>
            <person name="Cooney J.C."/>
            <person name="Kagawa T.F."/>
            <person name="Liu W."/>
            <person name="Song Y."/>
            <person name="Salvetti E."/>
            <person name="Wrobel A."/>
            <person name="Rasinkangas P."/>
            <person name="Parkhill J."/>
            <person name="Rea M.C."/>
            <person name="O'Sullivan O."/>
            <person name="Ritari J."/>
            <person name="Douillard F.P."/>
            <person name="Paul Ross R."/>
            <person name="Yang R."/>
            <person name="Briner A.E."/>
            <person name="Felis G.E."/>
            <person name="de Vos W.M."/>
            <person name="Barrangou R."/>
            <person name="Klaenhammer T.R."/>
            <person name="Caufield P.W."/>
            <person name="Cui Y."/>
            <person name="Zhang H."/>
            <person name="O'Toole P.W."/>
        </authorList>
    </citation>
    <scope>NUCLEOTIDE SEQUENCE [LARGE SCALE GENOMIC DNA]</scope>
    <source>
        <strain evidence="3 4">DSM 20335</strain>
    </source>
</reference>
<evidence type="ECO:0000259" key="2">
    <source>
        <dbReference type="Pfam" id="PF14690"/>
    </source>
</evidence>
<feature type="domain" description="Transposase IS204/IS1001/IS1096/IS1165 zinc-finger" evidence="2">
    <location>
        <begin position="77"/>
        <end position="123"/>
    </location>
</feature>
<dbReference type="RefSeq" id="WP_263970760.1">
    <property type="nucleotide sequence ID" value="NZ_AYYK01000008.1"/>
</dbReference>
<comment type="caution">
    <text evidence="3">The sequence shown here is derived from an EMBL/GenBank/DDBJ whole genome shotgun (WGS) entry which is preliminary data.</text>
</comment>
<keyword evidence="4" id="KW-1185">Reference proteome</keyword>
<feature type="domain" description="Transposase IS204/IS1001/IS1096/IS1165 DDE" evidence="1">
    <location>
        <begin position="193"/>
        <end position="288"/>
    </location>
</feature>
<dbReference type="InterPro" id="IPR029261">
    <property type="entry name" value="Transposase_Znf"/>
</dbReference>
<dbReference type="EMBL" id="AYYK01000008">
    <property type="protein sequence ID" value="KRM78870.1"/>
    <property type="molecule type" value="Genomic_DNA"/>
</dbReference>
<dbReference type="InterPro" id="IPR047951">
    <property type="entry name" value="Transpos_ISL3"/>
</dbReference>
<dbReference type="PANTHER" id="PTHR33498">
    <property type="entry name" value="TRANSPOSASE FOR INSERTION SEQUENCE ELEMENT IS1557"/>
    <property type="match status" value="1"/>
</dbReference>
<evidence type="ECO:0000313" key="4">
    <source>
        <dbReference type="Proteomes" id="UP000051813"/>
    </source>
</evidence>
<dbReference type="AlphaFoldDB" id="A0A0R2BSF8"/>
<protein>
    <submittedName>
        <fullName evidence="3">Transposase</fullName>
    </submittedName>
</protein>
<dbReference type="Pfam" id="PF14690">
    <property type="entry name" value="Zn_ribbon_ISL3"/>
    <property type="match status" value="1"/>
</dbReference>
<gene>
    <name evidence="3" type="ORF">FC84_GL000023</name>
</gene>
<sequence>MPDFFVLFDNLKRTSVLSVLRFNRQTKPKRGSQMSQLNSILSLFEITDKNIIVKQISTKISPTGLHIHTINADLINDPIRCPHCGFKTLIKNGKHLSHIRLGTLNDGRYQLDLNKQRYLCRNCHETCGALTDIVQTNATFSNNIKQQVVILAKKSLPAKTIAEILAISNSSVQRILNSLSTQPYRIKKLPEHLCFDEFRSCHHLMSFNCCDAVTHQCVVMLPDRLSKHIIDYFESHFSLTERATVQSVVVDMNAAYASFIHQLFPNSVVIIDRFHIIQLAGRALDKERVH</sequence>
<dbReference type="Pfam" id="PF01610">
    <property type="entry name" value="DDE_Tnp_ISL3"/>
    <property type="match status" value="1"/>
</dbReference>